<sequence>MSLVFKAFRNALFSVGLALAVVPATAQLAQAETEVNIVEGYAVHGYDVVAYFTQDKPVVGDDRFTASHEGANYRFASAENRDLFTADPAKYAPKYGGYCAFGAAMGRKFDGDPNAWAIVDGELYLNLNKKVQARWKENIPGFIKGSENNWPLIRSIADASLEASTPEGVTIGAQ</sequence>
<dbReference type="NCBIfam" id="NF041384">
    <property type="entry name" value="YHS_seleno_dom"/>
    <property type="match status" value="1"/>
</dbReference>
<evidence type="ECO:0000256" key="1">
    <source>
        <dbReference type="SAM" id="SignalP"/>
    </source>
</evidence>
<reference evidence="2 3" key="1">
    <citation type="submission" date="2019-06" db="EMBL/GenBank/DDBJ databases">
        <title>Whole genome sequence for Rhodospirillaceae sp. R148.</title>
        <authorList>
            <person name="Wang G."/>
        </authorList>
    </citation>
    <scope>NUCLEOTIDE SEQUENCE [LARGE SCALE GENOMIC DNA]</scope>
    <source>
        <strain evidence="2 3">R148</strain>
    </source>
</reference>
<accession>A0A545TFX3</accession>
<dbReference type="AlphaFoldDB" id="A0A545TFX3"/>
<organism evidence="2 3">
    <name type="scientific">Denitrobaculum tricleocarpae</name>
    <dbReference type="NCBI Taxonomy" id="2591009"/>
    <lineage>
        <taxon>Bacteria</taxon>
        <taxon>Pseudomonadati</taxon>
        <taxon>Pseudomonadota</taxon>
        <taxon>Alphaproteobacteria</taxon>
        <taxon>Rhodospirillales</taxon>
        <taxon>Rhodospirillaceae</taxon>
        <taxon>Denitrobaculum</taxon>
    </lineage>
</organism>
<feature type="signal peptide" evidence="1">
    <location>
        <begin position="1"/>
        <end position="26"/>
    </location>
</feature>
<protein>
    <submittedName>
        <fullName evidence="2">YHS domain-containing protein</fullName>
    </submittedName>
</protein>
<feature type="chain" id="PRO_5021786070" evidence="1">
    <location>
        <begin position="27"/>
        <end position="174"/>
    </location>
</feature>
<keyword evidence="1" id="KW-0732">Signal</keyword>
<evidence type="ECO:0000313" key="3">
    <source>
        <dbReference type="Proteomes" id="UP000315252"/>
    </source>
</evidence>
<dbReference type="RefSeq" id="WP_142898361.1">
    <property type="nucleotide sequence ID" value="NZ_ML660059.1"/>
</dbReference>
<keyword evidence="3" id="KW-1185">Reference proteome</keyword>
<name>A0A545TFX3_9PROT</name>
<comment type="caution">
    <text evidence="2">The sequence shown here is derived from an EMBL/GenBank/DDBJ whole genome shotgun (WGS) entry which is preliminary data.</text>
</comment>
<dbReference type="Proteomes" id="UP000315252">
    <property type="component" value="Unassembled WGS sequence"/>
</dbReference>
<dbReference type="OrthoDB" id="344729at2"/>
<gene>
    <name evidence="2" type="ORF">FKG95_20845</name>
</gene>
<proteinExistence type="predicted"/>
<dbReference type="EMBL" id="VHSH01000008">
    <property type="protein sequence ID" value="TQV76098.1"/>
    <property type="molecule type" value="Genomic_DNA"/>
</dbReference>
<evidence type="ECO:0000313" key="2">
    <source>
        <dbReference type="EMBL" id="TQV76098.1"/>
    </source>
</evidence>